<dbReference type="Pfam" id="PF04321">
    <property type="entry name" value="RmlD_sub_bind"/>
    <property type="match status" value="1"/>
</dbReference>
<reference evidence="8 9" key="1">
    <citation type="submission" date="2019-02" db="EMBL/GenBank/DDBJ databases">
        <title>Deep-cultivation of Planctomycetes and their phenomic and genomic characterization uncovers novel biology.</title>
        <authorList>
            <person name="Wiegand S."/>
            <person name="Jogler M."/>
            <person name="Boedeker C."/>
            <person name="Pinto D."/>
            <person name="Vollmers J."/>
            <person name="Rivas-Marin E."/>
            <person name="Kohn T."/>
            <person name="Peeters S.H."/>
            <person name="Heuer A."/>
            <person name="Rast P."/>
            <person name="Oberbeckmann S."/>
            <person name="Bunk B."/>
            <person name="Jeske O."/>
            <person name="Meyerdierks A."/>
            <person name="Storesund J.E."/>
            <person name="Kallscheuer N."/>
            <person name="Luecker S."/>
            <person name="Lage O.M."/>
            <person name="Pohl T."/>
            <person name="Merkel B.J."/>
            <person name="Hornburger P."/>
            <person name="Mueller R.-W."/>
            <person name="Bruemmer F."/>
            <person name="Labrenz M."/>
            <person name="Spormann A.M."/>
            <person name="Op den Camp H."/>
            <person name="Overmann J."/>
            <person name="Amann R."/>
            <person name="Jetten M.S.M."/>
            <person name="Mascher T."/>
            <person name="Medema M.H."/>
            <person name="Devos D.P."/>
            <person name="Kaster A.-K."/>
            <person name="Ovreas L."/>
            <person name="Rohde M."/>
            <person name="Galperin M.Y."/>
            <person name="Jogler C."/>
        </authorList>
    </citation>
    <scope>NUCLEOTIDE SEQUENCE [LARGE SCALE GENOMIC DNA]</scope>
    <source>
        <strain evidence="8 9">K23_9</strain>
    </source>
</reference>
<evidence type="ECO:0000256" key="5">
    <source>
        <dbReference type="ARBA" id="ARBA00048200"/>
    </source>
</evidence>
<keyword evidence="6" id="KW-0521">NADP</keyword>
<sequence>MILLLGGSGFIGSAFRRQLERSQIQYRSVSRSTCDYTKCDQLVALIRESKASFLINAAGYTGKPNVDACEVHKADCLLGNAVLPGVVRQACELCDLPWGHVSSGCIYRGCRADGGGFIENDVPNFCFRSPPCSFYSGCKALGEECLDGADLTYIWRLRIPFDQCDGERNYLSKLQRYDRLLNATNSISHLGEFVVACLQSWQQRIEPGIYNVVNPGAVSTQEVCDLIREHLLQDKRFRFFDDEKEFMQLAASAPRSSCVLSSKKITDAGIKLTEVHDAIEFALKNWSRSR</sequence>
<comment type="function">
    <text evidence="6">Catalyzes the reduction of dTDP-6-deoxy-L-lyxo-4-hexulose to yield dTDP-L-rhamnose.</text>
</comment>
<dbReference type="InterPro" id="IPR005913">
    <property type="entry name" value="dTDP_dehydrorham_reduct"/>
</dbReference>
<dbReference type="GO" id="GO:0048270">
    <property type="term" value="F:methionine adenosyltransferase regulator activity"/>
    <property type="evidence" value="ECO:0007669"/>
    <property type="project" value="TreeGrafter"/>
</dbReference>
<dbReference type="SUPFAM" id="SSF51735">
    <property type="entry name" value="NAD(P)-binding Rossmann-fold domains"/>
    <property type="match status" value="1"/>
</dbReference>
<dbReference type="EC" id="1.1.1.133" evidence="3 6"/>
<dbReference type="InterPro" id="IPR036291">
    <property type="entry name" value="NAD(P)-bd_dom_sf"/>
</dbReference>
<feature type="domain" description="RmlD-like substrate binding" evidence="7">
    <location>
        <begin position="2"/>
        <end position="285"/>
    </location>
</feature>
<dbReference type="Proteomes" id="UP000319817">
    <property type="component" value="Chromosome"/>
</dbReference>
<gene>
    <name evidence="8" type="primary">rmlD_1</name>
    <name evidence="8" type="ORF">K239x_00640</name>
</gene>
<proteinExistence type="inferred from homology"/>
<evidence type="ECO:0000256" key="3">
    <source>
        <dbReference type="ARBA" id="ARBA00012929"/>
    </source>
</evidence>
<dbReference type="InterPro" id="IPR029903">
    <property type="entry name" value="RmlD-like-bd"/>
</dbReference>
<keyword evidence="9" id="KW-1185">Reference proteome</keyword>
<comment type="pathway">
    <text evidence="1 6">Carbohydrate biosynthesis; dTDP-L-rhamnose biosynthesis.</text>
</comment>
<dbReference type="GO" id="GO:0006556">
    <property type="term" value="P:S-adenosylmethionine biosynthetic process"/>
    <property type="evidence" value="ECO:0007669"/>
    <property type="project" value="TreeGrafter"/>
</dbReference>
<dbReference type="AlphaFoldDB" id="A0A517NLW9"/>
<organism evidence="8 9">
    <name type="scientific">Stieleria marina</name>
    <dbReference type="NCBI Taxonomy" id="1930275"/>
    <lineage>
        <taxon>Bacteria</taxon>
        <taxon>Pseudomonadati</taxon>
        <taxon>Planctomycetota</taxon>
        <taxon>Planctomycetia</taxon>
        <taxon>Pirellulales</taxon>
        <taxon>Pirellulaceae</taxon>
        <taxon>Stieleria</taxon>
    </lineage>
</organism>
<name>A0A517NLW9_9BACT</name>
<evidence type="ECO:0000313" key="8">
    <source>
        <dbReference type="EMBL" id="QDT08132.1"/>
    </source>
</evidence>
<evidence type="ECO:0000256" key="6">
    <source>
        <dbReference type="RuleBase" id="RU364082"/>
    </source>
</evidence>
<dbReference type="GO" id="GO:0048269">
    <property type="term" value="C:methionine adenosyltransferase complex"/>
    <property type="evidence" value="ECO:0007669"/>
    <property type="project" value="TreeGrafter"/>
</dbReference>
<protein>
    <recommendedName>
        <fullName evidence="4 6">dTDP-4-dehydrorhamnose reductase</fullName>
        <ecNumber evidence="3 6">1.1.1.133</ecNumber>
    </recommendedName>
</protein>
<accession>A0A517NLW9</accession>
<evidence type="ECO:0000313" key="9">
    <source>
        <dbReference type="Proteomes" id="UP000319817"/>
    </source>
</evidence>
<dbReference type="PANTHER" id="PTHR10491">
    <property type="entry name" value="DTDP-4-DEHYDRORHAMNOSE REDUCTASE"/>
    <property type="match status" value="1"/>
</dbReference>
<dbReference type="EMBL" id="CP036526">
    <property type="protein sequence ID" value="QDT08132.1"/>
    <property type="molecule type" value="Genomic_DNA"/>
</dbReference>
<dbReference type="OrthoDB" id="252618at2"/>
<evidence type="ECO:0000256" key="4">
    <source>
        <dbReference type="ARBA" id="ARBA00017099"/>
    </source>
</evidence>
<evidence type="ECO:0000256" key="1">
    <source>
        <dbReference type="ARBA" id="ARBA00004781"/>
    </source>
</evidence>
<dbReference type="Gene3D" id="3.40.50.720">
    <property type="entry name" value="NAD(P)-binding Rossmann-like Domain"/>
    <property type="match status" value="1"/>
</dbReference>
<keyword evidence="6 8" id="KW-0560">Oxidoreductase</keyword>
<dbReference type="PANTHER" id="PTHR10491:SF4">
    <property type="entry name" value="METHIONINE ADENOSYLTRANSFERASE 2 SUBUNIT BETA"/>
    <property type="match status" value="1"/>
</dbReference>
<comment type="similarity">
    <text evidence="2 6">Belongs to the dTDP-4-dehydrorhamnose reductase family.</text>
</comment>
<dbReference type="GO" id="GO:0008831">
    <property type="term" value="F:dTDP-4-dehydrorhamnose reductase activity"/>
    <property type="evidence" value="ECO:0007669"/>
    <property type="project" value="UniProtKB-EC"/>
</dbReference>
<dbReference type="RefSeq" id="WP_145415726.1">
    <property type="nucleotide sequence ID" value="NZ_CP036526.1"/>
</dbReference>
<evidence type="ECO:0000256" key="2">
    <source>
        <dbReference type="ARBA" id="ARBA00010944"/>
    </source>
</evidence>
<comment type="catalytic activity">
    <reaction evidence="5">
        <text>dTDP-beta-L-rhamnose + NADP(+) = dTDP-4-dehydro-beta-L-rhamnose + NADPH + H(+)</text>
        <dbReference type="Rhea" id="RHEA:21796"/>
        <dbReference type="ChEBI" id="CHEBI:15378"/>
        <dbReference type="ChEBI" id="CHEBI:57510"/>
        <dbReference type="ChEBI" id="CHEBI:57783"/>
        <dbReference type="ChEBI" id="CHEBI:58349"/>
        <dbReference type="ChEBI" id="CHEBI:62830"/>
        <dbReference type="EC" id="1.1.1.133"/>
    </reaction>
</comment>
<evidence type="ECO:0000259" key="7">
    <source>
        <dbReference type="Pfam" id="PF04321"/>
    </source>
</evidence>